<evidence type="ECO:0000259" key="2">
    <source>
        <dbReference type="Pfam" id="PF16220"/>
    </source>
</evidence>
<proteinExistence type="predicted"/>
<protein>
    <submittedName>
        <fullName evidence="3">FecR family protein</fullName>
    </submittedName>
</protein>
<dbReference type="Proteomes" id="UP000480684">
    <property type="component" value="Unassembled WGS sequence"/>
</dbReference>
<sequence>MRVQTPLSAFPSGEDDAPLSPLTETALEWLVTLHSGEATETDWARYDAWKEAAPAHRQAADAAESLWAGLGTALPRRRPVVKVAAALSLAVLMAVGGLELRGAGPPQTWLADLRTDVGERGSFVLEDGSRIVLDTASGVDLVFSPERRRVILRGGAIHIQVSPDPDRPFEVEAAGGTVRALGTAFDVRRMDDLVRVVVTEHVVRVSYPAGAEAVADVPAGRQIAYGPSAGLGRAVAATAGATAWQRGRLVFDGLPLGEVVAEMGRYHRGMVVFADDGLRALPVTGMFDSGDLDGLLDAVAAVLPVRVYRLPGLAIVRSTS</sequence>
<evidence type="ECO:0000313" key="3">
    <source>
        <dbReference type="EMBL" id="NFV78835.1"/>
    </source>
</evidence>
<dbReference type="GO" id="GO:0016989">
    <property type="term" value="F:sigma factor antagonist activity"/>
    <property type="evidence" value="ECO:0007669"/>
    <property type="project" value="TreeGrafter"/>
</dbReference>
<dbReference type="AlphaFoldDB" id="A0A7C9UX23"/>
<evidence type="ECO:0000313" key="4">
    <source>
        <dbReference type="Proteomes" id="UP000480684"/>
    </source>
</evidence>
<dbReference type="Gene3D" id="2.60.120.1440">
    <property type="match status" value="1"/>
</dbReference>
<comment type="caution">
    <text evidence="3">The sequence shown here is derived from an EMBL/GenBank/DDBJ whole genome shotgun (WGS) entry which is preliminary data.</text>
</comment>
<organism evidence="3 4">
    <name type="scientific">Magnetospirillum aberrantis SpK</name>
    <dbReference type="NCBI Taxonomy" id="908842"/>
    <lineage>
        <taxon>Bacteria</taxon>
        <taxon>Pseudomonadati</taxon>
        <taxon>Pseudomonadota</taxon>
        <taxon>Alphaproteobacteria</taxon>
        <taxon>Rhodospirillales</taxon>
        <taxon>Rhodospirillaceae</taxon>
        <taxon>Magnetospirillum</taxon>
    </lineage>
</organism>
<dbReference type="PANTHER" id="PTHR30273">
    <property type="entry name" value="PERIPLASMIC SIGNAL SENSOR AND SIGMA FACTOR ACTIVATOR FECR-RELATED"/>
    <property type="match status" value="1"/>
</dbReference>
<dbReference type="InterPro" id="IPR012373">
    <property type="entry name" value="Ferrdict_sens_TM"/>
</dbReference>
<name>A0A7C9UX23_9PROT</name>
<accession>A0A7C9UX23</accession>
<dbReference type="Pfam" id="PF04773">
    <property type="entry name" value="FecR"/>
    <property type="match status" value="1"/>
</dbReference>
<dbReference type="Pfam" id="PF16220">
    <property type="entry name" value="DUF4880"/>
    <property type="match status" value="1"/>
</dbReference>
<gene>
    <name evidence="3" type="ORF">G4223_01720</name>
</gene>
<dbReference type="RefSeq" id="WP_163674152.1">
    <property type="nucleotide sequence ID" value="NZ_JAAIYP010000007.1"/>
</dbReference>
<evidence type="ECO:0000259" key="1">
    <source>
        <dbReference type="Pfam" id="PF04773"/>
    </source>
</evidence>
<feature type="domain" description="FecR N-terminal" evidence="2">
    <location>
        <begin position="25"/>
        <end position="66"/>
    </location>
</feature>
<dbReference type="InterPro" id="IPR006860">
    <property type="entry name" value="FecR"/>
</dbReference>
<feature type="domain" description="FecR protein" evidence="1">
    <location>
        <begin position="112"/>
        <end position="203"/>
    </location>
</feature>
<dbReference type="InterPro" id="IPR032623">
    <property type="entry name" value="FecR_N"/>
</dbReference>
<reference evidence="3 4" key="1">
    <citation type="submission" date="2020-02" db="EMBL/GenBank/DDBJ databases">
        <authorList>
            <person name="Dziuba M."/>
            <person name="Kuznetsov B."/>
            <person name="Mardanov A."/>
            <person name="Ravin N."/>
            <person name="Grouzdev D."/>
        </authorList>
    </citation>
    <scope>NUCLEOTIDE SEQUENCE [LARGE SCALE GENOMIC DNA]</scope>
    <source>
        <strain evidence="3 4">SpK</strain>
    </source>
</reference>
<keyword evidence="4" id="KW-1185">Reference proteome</keyword>
<dbReference type="Gene3D" id="3.55.50.30">
    <property type="match status" value="1"/>
</dbReference>
<dbReference type="PANTHER" id="PTHR30273:SF2">
    <property type="entry name" value="PROTEIN FECR"/>
    <property type="match status" value="1"/>
</dbReference>
<dbReference type="PIRSF" id="PIRSF018266">
    <property type="entry name" value="FecR"/>
    <property type="match status" value="1"/>
</dbReference>
<dbReference type="EMBL" id="JAAIYP010000007">
    <property type="protein sequence ID" value="NFV78835.1"/>
    <property type="molecule type" value="Genomic_DNA"/>
</dbReference>